<keyword evidence="4 6" id="KW-0732">Signal</keyword>
<feature type="compositionally biased region" description="Gly residues" evidence="5">
    <location>
        <begin position="24"/>
        <end position="38"/>
    </location>
</feature>
<feature type="domain" description="Solute-binding protein family 3/N-terminal" evidence="7">
    <location>
        <begin position="42"/>
        <end position="268"/>
    </location>
</feature>
<evidence type="ECO:0000256" key="4">
    <source>
        <dbReference type="ARBA" id="ARBA00022729"/>
    </source>
</evidence>
<dbReference type="SUPFAM" id="SSF53850">
    <property type="entry name" value="Periplasmic binding protein-like II"/>
    <property type="match status" value="1"/>
</dbReference>
<dbReference type="PANTHER" id="PTHR30024:SF48">
    <property type="entry name" value="ABC TRANSPORTER SUBSTRATE-BINDING PROTEIN"/>
    <property type="match status" value="1"/>
</dbReference>
<accession>A0ABQ4FQX1</accession>
<evidence type="ECO:0000256" key="6">
    <source>
        <dbReference type="SAM" id="SignalP"/>
    </source>
</evidence>
<dbReference type="RefSeq" id="WP_204055013.1">
    <property type="nucleotide sequence ID" value="NZ_BAAAGP010000001.1"/>
</dbReference>
<comment type="subcellular location">
    <subcellularLocation>
        <location evidence="1">Periplasm</location>
    </subcellularLocation>
</comment>
<keyword evidence="3" id="KW-0813">Transport</keyword>
<dbReference type="NCBIfam" id="TIGR01728">
    <property type="entry name" value="SsuA_fam"/>
    <property type="match status" value="1"/>
</dbReference>
<proteinExistence type="inferred from homology"/>
<dbReference type="EMBL" id="BOOC01000001">
    <property type="protein sequence ID" value="GIH37219.1"/>
    <property type="molecule type" value="Genomic_DNA"/>
</dbReference>
<organism evidence="8 9">
    <name type="scientific">Microbispora corallina</name>
    <dbReference type="NCBI Taxonomy" id="83302"/>
    <lineage>
        <taxon>Bacteria</taxon>
        <taxon>Bacillati</taxon>
        <taxon>Actinomycetota</taxon>
        <taxon>Actinomycetes</taxon>
        <taxon>Streptosporangiales</taxon>
        <taxon>Streptosporangiaceae</taxon>
        <taxon>Microbispora</taxon>
    </lineage>
</organism>
<protein>
    <submittedName>
        <fullName evidence="8">ABC transporter substrate-binding protein</fullName>
    </submittedName>
</protein>
<dbReference type="InterPro" id="IPR001638">
    <property type="entry name" value="Solute-binding_3/MltF_N"/>
</dbReference>
<dbReference type="CDD" id="cd13558">
    <property type="entry name" value="PBP2_SsuA_like_2"/>
    <property type="match status" value="1"/>
</dbReference>
<dbReference type="Gene3D" id="3.40.190.10">
    <property type="entry name" value="Periplasmic binding protein-like II"/>
    <property type="match status" value="2"/>
</dbReference>
<evidence type="ECO:0000259" key="7">
    <source>
        <dbReference type="SMART" id="SM00062"/>
    </source>
</evidence>
<evidence type="ECO:0000256" key="5">
    <source>
        <dbReference type="SAM" id="MobiDB-lite"/>
    </source>
</evidence>
<sequence>MNRKLLAAVLLAVSVATACSSTGSSGGSSTGGAKGSSGSGVTLRVGDQKAGSQALLEAAGLLDGTPYTITWSQFTSGPPLLEAVNAGAVDIGGVGNTPPVFAAASGSKIKVVAAYRQNLAAAAILVPQNSTITSPAQLKGKKVAVAKGSSAHYHLLAVLQKQGLSFKDVQPQYLQPADALAAFSSGTVDAWAIWDPFTSQARIQNKARLLVDGTGYVNGLNFQVAAPAALEDGAKQAAIRDFLTRLAKARNWAESHQAEWAKVWAKETGLPVEVANSAVANAVAAPIVIDDAVVTSEQQMADAFSAEGLIPGSVKFSDFVDERFNDVVAKAQQ</sequence>
<evidence type="ECO:0000313" key="9">
    <source>
        <dbReference type="Proteomes" id="UP000603904"/>
    </source>
</evidence>
<evidence type="ECO:0000256" key="3">
    <source>
        <dbReference type="ARBA" id="ARBA00022448"/>
    </source>
</evidence>
<dbReference type="SMART" id="SM00062">
    <property type="entry name" value="PBPb"/>
    <property type="match status" value="1"/>
</dbReference>
<evidence type="ECO:0000256" key="2">
    <source>
        <dbReference type="ARBA" id="ARBA00010742"/>
    </source>
</evidence>
<evidence type="ECO:0000313" key="8">
    <source>
        <dbReference type="EMBL" id="GIH37219.1"/>
    </source>
</evidence>
<dbReference type="InterPro" id="IPR015168">
    <property type="entry name" value="SsuA/THI5"/>
</dbReference>
<keyword evidence="9" id="KW-1185">Reference proteome</keyword>
<name>A0ABQ4FQX1_9ACTN</name>
<dbReference type="Pfam" id="PF09084">
    <property type="entry name" value="NMT1"/>
    <property type="match status" value="1"/>
</dbReference>
<gene>
    <name evidence="8" type="primary">ssuA_1</name>
    <name evidence="8" type="ORF">Mco01_02190</name>
</gene>
<dbReference type="PROSITE" id="PS51257">
    <property type="entry name" value="PROKAR_LIPOPROTEIN"/>
    <property type="match status" value="1"/>
</dbReference>
<dbReference type="PANTHER" id="PTHR30024">
    <property type="entry name" value="ALIPHATIC SULFONATES-BINDING PROTEIN-RELATED"/>
    <property type="match status" value="1"/>
</dbReference>
<feature type="region of interest" description="Disordered" evidence="5">
    <location>
        <begin position="19"/>
        <end position="44"/>
    </location>
</feature>
<dbReference type="Proteomes" id="UP000603904">
    <property type="component" value="Unassembled WGS sequence"/>
</dbReference>
<dbReference type="InterPro" id="IPR010067">
    <property type="entry name" value="ABC_SsuA_sub-bd"/>
</dbReference>
<comment type="similarity">
    <text evidence="2">Belongs to the bacterial solute-binding protein SsuA/TauA family.</text>
</comment>
<comment type="caution">
    <text evidence="8">The sequence shown here is derived from an EMBL/GenBank/DDBJ whole genome shotgun (WGS) entry which is preliminary data.</text>
</comment>
<evidence type="ECO:0000256" key="1">
    <source>
        <dbReference type="ARBA" id="ARBA00004418"/>
    </source>
</evidence>
<feature type="chain" id="PRO_5047047253" evidence="6">
    <location>
        <begin position="19"/>
        <end position="333"/>
    </location>
</feature>
<reference evidence="8 9" key="1">
    <citation type="submission" date="2021-01" db="EMBL/GenBank/DDBJ databases">
        <title>Whole genome shotgun sequence of Microbispora corallina NBRC 16416.</title>
        <authorList>
            <person name="Komaki H."/>
            <person name="Tamura T."/>
        </authorList>
    </citation>
    <scope>NUCLEOTIDE SEQUENCE [LARGE SCALE GENOMIC DNA]</scope>
    <source>
        <strain evidence="8 9">NBRC 16416</strain>
    </source>
</reference>
<feature type="signal peptide" evidence="6">
    <location>
        <begin position="1"/>
        <end position="18"/>
    </location>
</feature>